<keyword evidence="1" id="KW-1133">Transmembrane helix</keyword>
<evidence type="ECO:0000313" key="3">
    <source>
        <dbReference type="Proteomes" id="UP000198648"/>
    </source>
</evidence>
<feature type="transmembrane region" description="Helical" evidence="1">
    <location>
        <begin position="33"/>
        <end position="56"/>
    </location>
</feature>
<keyword evidence="1" id="KW-0812">Transmembrane</keyword>
<dbReference type="EMBL" id="FOEI01000006">
    <property type="protein sequence ID" value="SEQ10072.1"/>
    <property type="molecule type" value="Genomic_DNA"/>
</dbReference>
<keyword evidence="3" id="KW-1185">Reference proteome</keyword>
<gene>
    <name evidence="2" type="ORF">SAMN05444005_106109</name>
</gene>
<dbReference type="Proteomes" id="UP000198648">
    <property type="component" value="Unassembled WGS sequence"/>
</dbReference>
<name>A0A1H9D9A7_9FLAO</name>
<reference evidence="2 3" key="1">
    <citation type="submission" date="2016-10" db="EMBL/GenBank/DDBJ databases">
        <authorList>
            <person name="de Groot N.N."/>
        </authorList>
    </citation>
    <scope>NUCLEOTIDE SEQUENCE [LARGE SCALE GENOMIC DNA]</scope>
    <source>
        <strain evidence="2 3">DSM 27078</strain>
    </source>
</reference>
<sequence>MNNNRGVVVGILFSVIITFLEGNLVIENFFESIGAIIGVLVINAFISILICVFKSFDNFGKIFGQVSIVICLITLISFVITVSHK</sequence>
<dbReference type="AlphaFoldDB" id="A0A1H9D9A7"/>
<evidence type="ECO:0000313" key="2">
    <source>
        <dbReference type="EMBL" id="SEQ10072.1"/>
    </source>
</evidence>
<feature type="transmembrane region" description="Helical" evidence="1">
    <location>
        <begin position="6"/>
        <end position="26"/>
    </location>
</feature>
<dbReference type="RefSeq" id="WP_091469046.1">
    <property type="nucleotide sequence ID" value="NZ_FOEI01000006.1"/>
</dbReference>
<accession>A0A1H9D9A7</accession>
<keyword evidence="1" id="KW-0472">Membrane</keyword>
<feature type="transmembrane region" description="Helical" evidence="1">
    <location>
        <begin position="62"/>
        <end position="82"/>
    </location>
</feature>
<organism evidence="2 3">
    <name type="scientific">Flavobacterium urocaniciphilum</name>
    <dbReference type="NCBI Taxonomy" id="1299341"/>
    <lineage>
        <taxon>Bacteria</taxon>
        <taxon>Pseudomonadati</taxon>
        <taxon>Bacteroidota</taxon>
        <taxon>Flavobacteriia</taxon>
        <taxon>Flavobacteriales</taxon>
        <taxon>Flavobacteriaceae</taxon>
        <taxon>Flavobacterium</taxon>
    </lineage>
</organism>
<evidence type="ECO:0000256" key="1">
    <source>
        <dbReference type="SAM" id="Phobius"/>
    </source>
</evidence>
<proteinExistence type="predicted"/>
<dbReference type="STRING" id="1299341.SAMN05444005_106109"/>
<protein>
    <submittedName>
        <fullName evidence="2">Uncharacterized protein</fullName>
    </submittedName>
</protein>